<name>A0ACC1QQ19_9HYPO</name>
<evidence type="ECO:0000313" key="1">
    <source>
        <dbReference type="EMBL" id="KAJ3487972.1"/>
    </source>
</evidence>
<dbReference type="Proteomes" id="UP001148737">
    <property type="component" value="Unassembled WGS sequence"/>
</dbReference>
<dbReference type="EMBL" id="JANAKD010000812">
    <property type="protein sequence ID" value="KAJ3487972.1"/>
    <property type="molecule type" value="Genomic_DNA"/>
</dbReference>
<protein>
    <submittedName>
        <fullName evidence="1">Uncharacterized protein</fullName>
    </submittedName>
</protein>
<organism evidence="1 2">
    <name type="scientific">Lecanicillium saksenae</name>
    <dbReference type="NCBI Taxonomy" id="468837"/>
    <lineage>
        <taxon>Eukaryota</taxon>
        <taxon>Fungi</taxon>
        <taxon>Dikarya</taxon>
        <taxon>Ascomycota</taxon>
        <taxon>Pezizomycotina</taxon>
        <taxon>Sordariomycetes</taxon>
        <taxon>Hypocreomycetidae</taxon>
        <taxon>Hypocreales</taxon>
        <taxon>Cordycipitaceae</taxon>
        <taxon>Lecanicillium</taxon>
    </lineage>
</organism>
<proteinExistence type="predicted"/>
<gene>
    <name evidence="1" type="ORF">NLG97_g6292</name>
</gene>
<evidence type="ECO:0000313" key="2">
    <source>
        <dbReference type="Proteomes" id="UP001148737"/>
    </source>
</evidence>
<reference evidence="1" key="1">
    <citation type="submission" date="2022-07" db="EMBL/GenBank/DDBJ databases">
        <title>Genome Sequence of Lecanicillium saksenae.</title>
        <authorList>
            <person name="Buettner E."/>
        </authorList>
    </citation>
    <scope>NUCLEOTIDE SEQUENCE</scope>
    <source>
        <strain evidence="1">VT-O1</strain>
    </source>
</reference>
<comment type="caution">
    <text evidence="1">The sequence shown here is derived from an EMBL/GenBank/DDBJ whole genome shotgun (WGS) entry which is preliminary data.</text>
</comment>
<keyword evidence="2" id="KW-1185">Reference proteome</keyword>
<accession>A0ACC1QQ19</accession>
<sequence>MIVGLTSGLLSLLHAFRTLFPLPILILNSVFLGFMNAHSVPVGQHLLIAEIFAALEAFIIGSYAFIASVYQAGAGHCQSYLDTPFGNVTSGHGLPGFQTACGMQTAIFALAIIVMQVYPVVSVGCLLAHIGVAVAARKDPLMKEVRTISMNSPITAFG</sequence>